<gene>
    <name evidence="2" type="ORF">FA15DRAFT_734940</name>
</gene>
<dbReference type="AlphaFoldDB" id="A0A5C3KC05"/>
<dbReference type="EMBL" id="ML210509">
    <property type="protein sequence ID" value="TFK17448.1"/>
    <property type="molecule type" value="Genomic_DNA"/>
</dbReference>
<proteinExistence type="predicted"/>
<reference evidence="2 3" key="1">
    <citation type="journal article" date="2019" name="Nat. Ecol. Evol.">
        <title>Megaphylogeny resolves global patterns of mushroom evolution.</title>
        <authorList>
            <person name="Varga T."/>
            <person name="Krizsan K."/>
            <person name="Foldi C."/>
            <person name="Dima B."/>
            <person name="Sanchez-Garcia M."/>
            <person name="Sanchez-Ramirez S."/>
            <person name="Szollosi G.J."/>
            <person name="Szarkandi J.G."/>
            <person name="Papp V."/>
            <person name="Albert L."/>
            <person name="Andreopoulos W."/>
            <person name="Angelini C."/>
            <person name="Antonin V."/>
            <person name="Barry K.W."/>
            <person name="Bougher N.L."/>
            <person name="Buchanan P."/>
            <person name="Buyck B."/>
            <person name="Bense V."/>
            <person name="Catcheside P."/>
            <person name="Chovatia M."/>
            <person name="Cooper J."/>
            <person name="Damon W."/>
            <person name="Desjardin D."/>
            <person name="Finy P."/>
            <person name="Geml J."/>
            <person name="Haridas S."/>
            <person name="Hughes K."/>
            <person name="Justo A."/>
            <person name="Karasinski D."/>
            <person name="Kautmanova I."/>
            <person name="Kiss B."/>
            <person name="Kocsube S."/>
            <person name="Kotiranta H."/>
            <person name="LaButti K.M."/>
            <person name="Lechner B.E."/>
            <person name="Liimatainen K."/>
            <person name="Lipzen A."/>
            <person name="Lukacs Z."/>
            <person name="Mihaltcheva S."/>
            <person name="Morgado L.N."/>
            <person name="Niskanen T."/>
            <person name="Noordeloos M.E."/>
            <person name="Ohm R.A."/>
            <person name="Ortiz-Santana B."/>
            <person name="Ovrebo C."/>
            <person name="Racz N."/>
            <person name="Riley R."/>
            <person name="Savchenko A."/>
            <person name="Shiryaev A."/>
            <person name="Soop K."/>
            <person name="Spirin V."/>
            <person name="Szebenyi C."/>
            <person name="Tomsovsky M."/>
            <person name="Tulloss R.E."/>
            <person name="Uehling J."/>
            <person name="Grigoriev I.V."/>
            <person name="Vagvolgyi C."/>
            <person name="Papp T."/>
            <person name="Martin F.M."/>
            <person name="Miettinen O."/>
            <person name="Hibbett D.S."/>
            <person name="Nagy L.G."/>
        </authorList>
    </citation>
    <scope>NUCLEOTIDE SEQUENCE [LARGE SCALE GENOMIC DNA]</scope>
    <source>
        <strain evidence="2 3">CBS 121175</strain>
    </source>
</reference>
<evidence type="ECO:0000256" key="1">
    <source>
        <dbReference type="SAM" id="MobiDB-lite"/>
    </source>
</evidence>
<accession>A0A5C3KC05</accession>
<dbReference type="Proteomes" id="UP000307440">
    <property type="component" value="Unassembled WGS sequence"/>
</dbReference>
<evidence type="ECO:0000313" key="3">
    <source>
        <dbReference type="Proteomes" id="UP000307440"/>
    </source>
</evidence>
<sequence>MADPTHPVKLYTVPQFNQRASELFAEDDATPFIQFVLTGILDGEQASINVIPNRITEDIQHSLCMSRDMDSLLGMSRHIRCHSDFTVFPIPNYDDTLKKNVHINFQGWDDLEGTRVPIPLHHIPNFGLGRWRGTNTLVRVFFPDLCSPTRRTYHVLKEEEIKFVNQGLIPTMRELLDLRGGNVPIDHRAEMFRARQTTGRLAFGTNILPEWKVTSFGDTLRQTLLRNGVEWGANIFFLHQVRGVKNATYHAANDFDGALAASRQFVADWALDWDELVQDSGWEESVGGWWIDVGLEVVSNANSTLCPETSAHRSLTELALGLEREKAARITKLSSSGYYRDPASHLTGASGFRLIPPRRARGEYEAAYMQVYLTDKSQTYAPEGSKFGKAISASQLLRGKGEGFISELYRIYNKAGEDVISAVRIEVRVPFKYAPSVLLDLDNDLLSKTFLSFPSADWWALKAWRCLALKIVNEWQYEGMPIDRSRESALHLTAMTAWMVNSIHSTPDLGPSSRELLEVTLPRVRRDHAVRSNLLYPIKIVNPEEEEESGSDDSMASVYGSESGGRQSTPAIHNGIQRARGNVGIAEPTSLARGTDLVPHAPYGIIFLRQFRNKVPPPPIPRFEDKRFFLSDKSFKFLFNQTREQLILDLEGSRIVKPSNPSRLRNKVRQPIRPAPTPENFVGFNLEQEGMALDPIPHDDGSDLSEGEWVVPEVEVPRLDTEVEKLWNQFLFDMINTSPNRKNAKDDPYCLMKKEELDAVDISIYQNLYLGEIFDDVQWCVGTKKEWRAVFDNLFPAKGVEKVGKLQNYHKTVYYPMWTLLTSSRMDAVVAEATRTALWKVFKTLKWAPFAESMRIWGTRSDRGGFSKNSGRPAKEAAPRIIVRRTPDWVSLLDITIIAL</sequence>
<dbReference type="OrthoDB" id="3261690at2759"/>
<evidence type="ECO:0000313" key="2">
    <source>
        <dbReference type="EMBL" id="TFK17448.1"/>
    </source>
</evidence>
<feature type="region of interest" description="Disordered" evidence="1">
    <location>
        <begin position="545"/>
        <end position="568"/>
    </location>
</feature>
<keyword evidence="3" id="KW-1185">Reference proteome</keyword>
<dbReference type="STRING" id="230819.A0A5C3KC05"/>
<protein>
    <submittedName>
        <fullName evidence="2">Uncharacterized protein</fullName>
    </submittedName>
</protein>
<name>A0A5C3KC05_COPMA</name>
<organism evidence="2 3">
    <name type="scientific">Coprinopsis marcescibilis</name>
    <name type="common">Agaric fungus</name>
    <name type="synonym">Psathyrella marcescibilis</name>
    <dbReference type="NCBI Taxonomy" id="230819"/>
    <lineage>
        <taxon>Eukaryota</taxon>
        <taxon>Fungi</taxon>
        <taxon>Dikarya</taxon>
        <taxon>Basidiomycota</taxon>
        <taxon>Agaricomycotina</taxon>
        <taxon>Agaricomycetes</taxon>
        <taxon>Agaricomycetidae</taxon>
        <taxon>Agaricales</taxon>
        <taxon>Agaricineae</taxon>
        <taxon>Psathyrellaceae</taxon>
        <taxon>Coprinopsis</taxon>
    </lineage>
</organism>